<dbReference type="SUPFAM" id="SSF82784">
    <property type="entry name" value="OsmC-like"/>
    <property type="match status" value="1"/>
</dbReference>
<protein>
    <recommendedName>
        <fullName evidence="2">OsmC family protein</fullName>
    </recommendedName>
</protein>
<dbReference type="Gene3D" id="3.30.300.20">
    <property type="match status" value="1"/>
</dbReference>
<evidence type="ECO:0008006" key="2">
    <source>
        <dbReference type="Google" id="ProtNLM"/>
    </source>
</evidence>
<dbReference type="InterPro" id="IPR003718">
    <property type="entry name" value="OsmC/Ohr_fam"/>
</dbReference>
<dbReference type="PANTHER" id="PTHR35368">
    <property type="entry name" value="HYDROPEROXIDE REDUCTASE"/>
    <property type="match status" value="1"/>
</dbReference>
<dbReference type="InterPro" id="IPR052924">
    <property type="entry name" value="OsmC/Ohr_hydroprdx_reductase"/>
</dbReference>
<sequence length="157" mass="17138">DVRAVSRFTQYGKNFEFRCDESEGRGGRGEAPSPLRYLLTSLAFCQQVWYAKGAAIVGCEVEALDIDVETFMDMRGEHLVAGLPVHPQWFLVTATVTSPSAAKVVEAMATEANRRCPVYGLLRGAVPIYNRLVHNGEILTDARPPGPPDSGGEGEER</sequence>
<dbReference type="PANTHER" id="PTHR35368:SF1">
    <property type="entry name" value="HYDROPEROXIDE REDUCTASE"/>
    <property type="match status" value="1"/>
</dbReference>
<organism evidence="1">
    <name type="scientific">marine metagenome</name>
    <dbReference type="NCBI Taxonomy" id="408172"/>
    <lineage>
        <taxon>unclassified sequences</taxon>
        <taxon>metagenomes</taxon>
        <taxon>ecological metagenomes</taxon>
    </lineage>
</organism>
<feature type="non-terminal residue" evidence="1">
    <location>
        <position position="1"/>
    </location>
</feature>
<dbReference type="AlphaFoldDB" id="A0A382ZWI7"/>
<dbReference type="EMBL" id="UINC01186701">
    <property type="protein sequence ID" value="SVD99048.1"/>
    <property type="molecule type" value="Genomic_DNA"/>
</dbReference>
<accession>A0A382ZWI7</accession>
<evidence type="ECO:0000313" key="1">
    <source>
        <dbReference type="EMBL" id="SVD99048.1"/>
    </source>
</evidence>
<dbReference type="InterPro" id="IPR015946">
    <property type="entry name" value="KH_dom-like_a/b"/>
</dbReference>
<gene>
    <name evidence="1" type="ORF">METZ01_LOCUS451902</name>
</gene>
<reference evidence="1" key="1">
    <citation type="submission" date="2018-05" db="EMBL/GenBank/DDBJ databases">
        <authorList>
            <person name="Lanie J.A."/>
            <person name="Ng W.-L."/>
            <person name="Kazmierczak K.M."/>
            <person name="Andrzejewski T.M."/>
            <person name="Davidsen T.M."/>
            <person name="Wayne K.J."/>
            <person name="Tettelin H."/>
            <person name="Glass J.I."/>
            <person name="Rusch D."/>
            <person name="Podicherti R."/>
            <person name="Tsui H.-C.T."/>
            <person name="Winkler M.E."/>
        </authorList>
    </citation>
    <scope>NUCLEOTIDE SEQUENCE</scope>
</reference>
<dbReference type="InterPro" id="IPR036102">
    <property type="entry name" value="OsmC/Ohrsf"/>
</dbReference>
<proteinExistence type="predicted"/>
<dbReference type="Pfam" id="PF02566">
    <property type="entry name" value="OsmC"/>
    <property type="match status" value="1"/>
</dbReference>
<name>A0A382ZWI7_9ZZZZ</name>